<dbReference type="InterPro" id="IPR022385">
    <property type="entry name" value="Rhs_assc_core"/>
</dbReference>
<dbReference type="Gene3D" id="2.180.10.10">
    <property type="entry name" value="RHS repeat-associated core"/>
    <property type="match status" value="2"/>
</dbReference>
<dbReference type="PANTHER" id="PTHR32305:SF15">
    <property type="entry name" value="PROTEIN RHSA-RELATED"/>
    <property type="match status" value="1"/>
</dbReference>
<dbReference type="EMBL" id="KQ085914">
    <property type="protein sequence ID" value="KLO16551.1"/>
    <property type="molecule type" value="Genomic_DNA"/>
</dbReference>
<evidence type="ECO:0000313" key="9">
    <source>
        <dbReference type="Proteomes" id="UP000053477"/>
    </source>
</evidence>
<dbReference type="Proteomes" id="UP000053477">
    <property type="component" value="Unassembled WGS sequence"/>
</dbReference>
<sequence>MSKIVGTIAAKHTIDPNGSLNIDVPIQLPPANLDPGISFSYHSAAQDSGDMGPGWVIRGLALIERVGATLVQDGFQGSVNYDSNDRFNLNGQRLVNVGNNEYRYEVEQWSKIIPSGGDSSNPEFWTEYLPDGSQRIYGKTSDSNIKAQGSNTATRVWAVNKHIDVFGNYTTFTYSNESSTGAYYVSNISYGGNEPSNISHQRSVSFTYETRPDVHTQFLGGHKIYSDKRLSQISTSVNGTHVHTHSITYAVAPLTGKSRVQAITLADATGATVNPLTFDWNDAAAEVFHPIKNLNTIKPGISGPQMLPLDFNANGKTDVVVASIQQYNNVDSLYLDVYLADDSGNLSHSSSCSGTTKLDAPTHLLAISANDYGRTDLLHIESVDDDGSGNQAHVMTVLLSTDSGYTPQSSFNFEPEVFDGKYYTGDFKGDGRVGLIYVYNSEGALRLVQLVPNGTKFTALSPIDIPGGMDLSGIQVVVGDFNGDGAEDAYFIWPEANNTVASIHLVQSKSGTLQYVGEVVDSASKAIEWYDDIGFVAHDAGDGLVGLLALTSDTSSQVQLQTIRSTGKTLLALSEPQSTGIPYNGRVSLARTASTNVVDVVVMSQDDSNQSVQLDVLRYNEDKWARLSNVQQPTSAQYGYTLNSMDIGGTGRADCIFSIVDEDGNIGLSSLQCAGSPTADIVSSYTNGLGAKTVVNFAPLTDSSVYTATEASASSPTAYTNALACNVTSYVPLSSGFASSDVPSRARTMLVHYPKYVVKDITTCAAPSLAPDVKSTVSYKYKNARFSPNGRGWLGFESVTQENQPQGARITATYLQDFPYLGQSSSIITTDTSGNTLESASYSWTSTTPTSKNQSVTLASQVQGHYESGSSAFNVTVKYQYDKFGNVTTQTTSSSDSERPDCTITTEYSNDESNWILGRQTLHVVDPGDNAVSKTKFEYVPNTGAPSSVSKWVTGDTWSTQKFTYNATGKETLVTGPGPAKASFTYDQTSSFRASETFQTTSQDSFTSYCSYEYVTGQVQSMTDANGHITSMSYDVLGRPLTVSEGESSSSLTLLQKYGYSSDSQGPYSTHSTKTSWDQDKWGWETQYINGLNQVWRKMTNSPENPNTSLVQDVVYDGSGRVAQQSRTYAFGTSPVFATCTFDAHNRPTKKVSPSLDPGAQPITFTYEYSYSDNRSQITERQYEGSNSTPSQVTVKQLKYYPATDPNAGHALVQPLVVKMVDSMSRNIDISFDGLCRATSATDPSGVELAVTWDGLSRQTERTITSGGKKISHFTMSFDDDKCTSTSTNVLTNALATTTYDYIKRPIQRVNADDTILLTYDLGGDNVKSRLASVTSKKGINHSYSYDSRGNLKSFDLNIDNRKFTTQYEWTPTKKVANTINPDGTSIKRTFFDNTSFVSGMDILDSSKNGLLFTTYSDFNTATYRPNKCTLGKNLVSTVTTADNGVLTSSTLKKASDTVHSQTWQLDSFSKIQQYTLTDNKGSATNQFTYDASGQLTGFSSTGDSKTNDTFTYDDSGNLVSQNSDSWNTDGWQLSSINDSSGNLLQSFKYSPDGNLTAKMNGAGDVESTLTYDSDGRLITVNNSSFVYDYQGRVIKATRSDGSVSYYPNPEYDVLVKTSGDETSSAHILSGWRRGFVSTDTVGGKAQTPKARYLQTDHLGSVVAVLDSDGSVLTTYAYDAYGKATVSGEDTSRYTFSGKEEFEGLFYFGARFYDPKLRRFVSLDNYTVSLENITPQSFNQYTYARNDPANYIDLNGNVPWWHWLVAGALIVVGVIIIAATDGAASPLVFWAGAIIGGALLGAGTSALQTDLMAEVYNNGKVDEKEWWKSMAIGAAIGAVTGAAGGAFGKFVAPRLGGAILNRLAGSSSSLFKSWQPFTKWAGTTLAQFGLKTGQQVGLSAVFAFAKSFAIHEAFSIIVGVGGQLVKNAMAGESWDHHLWGVLWISAVTGAASASASGLTAGAFKKVGTELVAESGEGFIDAFRATAGYVKEDSKILAMLTELWGWDRIASILNKI</sequence>
<dbReference type="InterPro" id="IPR006530">
    <property type="entry name" value="YD"/>
</dbReference>
<evidence type="ECO:0000256" key="3">
    <source>
        <dbReference type="ARBA" id="ARBA00022729"/>
    </source>
</evidence>
<dbReference type="Pfam" id="PF05593">
    <property type="entry name" value="RHS_repeat"/>
    <property type="match status" value="1"/>
</dbReference>
<dbReference type="PANTHER" id="PTHR32305">
    <property type="match status" value="1"/>
</dbReference>
<dbReference type="Pfam" id="PF13517">
    <property type="entry name" value="FG-GAP_3"/>
    <property type="match status" value="1"/>
</dbReference>
<keyword evidence="9" id="KW-1185">Reference proteome</keyword>
<evidence type="ECO:0000256" key="6">
    <source>
        <dbReference type="SAM" id="Phobius"/>
    </source>
</evidence>
<dbReference type="NCBIfam" id="TIGR03696">
    <property type="entry name" value="Rhs_assc_core"/>
    <property type="match status" value="1"/>
</dbReference>
<evidence type="ECO:0000256" key="5">
    <source>
        <dbReference type="ARBA" id="ARBA00023026"/>
    </source>
</evidence>
<keyword evidence="2" id="KW-0964">Secreted</keyword>
<dbReference type="Pfam" id="PF03534">
    <property type="entry name" value="SpvB"/>
    <property type="match status" value="1"/>
</dbReference>
<dbReference type="STRING" id="27342.A0A0H2SHL7"/>
<dbReference type="InParanoid" id="A0A0H2SHL7"/>
<gene>
    <name evidence="8" type="ORF">SCHPADRAFT_937748</name>
</gene>
<dbReference type="Gene3D" id="2.40.128.340">
    <property type="match status" value="1"/>
</dbReference>
<dbReference type="GO" id="GO:0005737">
    <property type="term" value="C:cytoplasm"/>
    <property type="evidence" value="ECO:0007669"/>
    <property type="project" value="InterPro"/>
</dbReference>
<feature type="transmembrane region" description="Helical" evidence="6">
    <location>
        <begin position="1787"/>
        <end position="1807"/>
    </location>
</feature>
<dbReference type="InterPro" id="IPR031325">
    <property type="entry name" value="RHS_repeat"/>
</dbReference>
<accession>A0A0H2SHL7</accession>
<dbReference type="InterPro" id="IPR003284">
    <property type="entry name" value="Sal_SpvB"/>
</dbReference>
<dbReference type="OrthoDB" id="442731at2759"/>
<feature type="domain" description="Teneurin-like YD-shell" evidence="7">
    <location>
        <begin position="1409"/>
        <end position="1748"/>
    </location>
</feature>
<dbReference type="SUPFAM" id="SSF69318">
    <property type="entry name" value="Integrin alpha N-terminal domain"/>
    <property type="match status" value="1"/>
</dbReference>
<dbReference type="GO" id="GO:0005576">
    <property type="term" value="C:extracellular region"/>
    <property type="evidence" value="ECO:0007669"/>
    <property type="project" value="UniProtKB-SubCell"/>
</dbReference>
<keyword evidence="4" id="KW-0677">Repeat</keyword>
<dbReference type="InterPro" id="IPR050708">
    <property type="entry name" value="T6SS_VgrG/RHS"/>
</dbReference>
<keyword evidence="6" id="KW-0472">Membrane</keyword>
<feature type="transmembrane region" description="Helical" evidence="6">
    <location>
        <begin position="1827"/>
        <end position="1852"/>
    </location>
</feature>
<organism evidence="8 9">
    <name type="scientific">Schizopora paradoxa</name>
    <dbReference type="NCBI Taxonomy" id="27342"/>
    <lineage>
        <taxon>Eukaryota</taxon>
        <taxon>Fungi</taxon>
        <taxon>Dikarya</taxon>
        <taxon>Basidiomycota</taxon>
        <taxon>Agaricomycotina</taxon>
        <taxon>Agaricomycetes</taxon>
        <taxon>Hymenochaetales</taxon>
        <taxon>Schizoporaceae</taxon>
        <taxon>Schizopora</taxon>
    </lineage>
</organism>
<dbReference type="InterPro" id="IPR013517">
    <property type="entry name" value="FG-GAP"/>
</dbReference>
<dbReference type="NCBIfam" id="TIGR01643">
    <property type="entry name" value="YD_repeat_2x"/>
    <property type="match status" value="1"/>
</dbReference>
<keyword evidence="6" id="KW-0812">Transmembrane</keyword>
<keyword evidence="6" id="KW-1133">Transmembrane helix</keyword>
<evidence type="ECO:0000256" key="4">
    <source>
        <dbReference type="ARBA" id="ARBA00022737"/>
    </source>
</evidence>
<keyword evidence="3" id="KW-0732">Signal</keyword>
<proteinExistence type="predicted"/>
<name>A0A0H2SHL7_9AGAM</name>
<dbReference type="InterPro" id="IPR028994">
    <property type="entry name" value="Integrin_alpha_N"/>
</dbReference>
<comment type="subcellular location">
    <subcellularLocation>
        <location evidence="1">Secreted</location>
    </subcellularLocation>
</comment>
<dbReference type="Pfam" id="PF25023">
    <property type="entry name" value="TEN_YD-shell"/>
    <property type="match status" value="1"/>
</dbReference>
<evidence type="ECO:0000259" key="7">
    <source>
        <dbReference type="Pfam" id="PF25023"/>
    </source>
</evidence>
<evidence type="ECO:0000256" key="2">
    <source>
        <dbReference type="ARBA" id="ARBA00022525"/>
    </source>
</evidence>
<feature type="transmembrane region" description="Helical" evidence="6">
    <location>
        <begin position="1760"/>
        <end position="1780"/>
    </location>
</feature>
<protein>
    <recommendedName>
        <fullName evidence="7">Teneurin-like YD-shell domain-containing protein</fullName>
    </recommendedName>
</protein>
<evidence type="ECO:0000256" key="1">
    <source>
        <dbReference type="ARBA" id="ARBA00004613"/>
    </source>
</evidence>
<dbReference type="InterPro" id="IPR056823">
    <property type="entry name" value="TEN-like_YD-shell"/>
</dbReference>
<reference evidence="8 9" key="1">
    <citation type="submission" date="2015-04" db="EMBL/GenBank/DDBJ databases">
        <title>Complete genome sequence of Schizopora paradoxa KUC8140, a cosmopolitan wood degrader in East Asia.</title>
        <authorList>
            <consortium name="DOE Joint Genome Institute"/>
            <person name="Min B."/>
            <person name="Park H."/>
            <person name="Jang Y."/>
            <person name="Kim J.-J."/>
            <person name="Kim K.H."/>
            <person name="Pangilinan J."/>
            <person name="Lipzen A."/>
            <person name="Riley R."/>
            <person name="Grigoriev I.V."/>
            <person name="Spatafora J.W."/>
            <person name="Choi I.-G."/>
        </authorList>
    </citation>
    <scope>NUCLEOTIDE SEQUENCE [LARGE SCALE GENOMIC DNA]</scope>
    <source>
        <strain evidence="8 9">KUC8140</strain>
    </source>
</reference>
<evidence type="ECO:0000313" key="8">
    <source>
        <dbReference type="EMBL" id="KLO16551.1"/>
    </source>
</evidence>
<keyword evidence="5" id="KW-0843">Virulence</keyword>